<feature type="domain" description="RRM" evidence="3">
    <location>
        <begin position="1"/>
        <end position="58"/>
    </location>
</feature>
<evidence type="ECO:0000259" key="3">
    <source>
        <dbReference type="PROSITE" id="PS50102"/>
    </source>
</evidence>
<sequence>LSGNTNEQVVRDAFSRYGQVLHVYVKVNPQTGWSKGYGFVQFACETEADNALNKMDGQ</sequence>
<evidence type="ECO:0000256" key="2">
    <source>
        <dbReference type="PROSITE-ProRule" id="PRU00176"/>
    </source>
</evidence>
<name>A0AA38LKR3_TAXCH</name>
<dbReference type="CDD" id="cd00590">
    <property type="entry name" value="RRM_SF"/>
    <property type="match status" value="1"/>
</dbReference>
<dbReference type="EMBL" id="JAHRHJ020000002">
    <property type="protein sequence ID" value="KAH9326075.1"/>
    <property type="molecule type" value="Genomic_DNA"/>
</dbReference>
<keyword evidence="1 2" id="KW-0694">RNA-binding</keyword>
<dbReference type="PANTHER" id="PTHR48027">
    <property type="entry name" value="HETEROGENEOUS NUCLEAR RIBONUCLEOPROTEIN 87F-RELATED"/>
    <property type="match status" value="1"/>
</dbReference>
<keyword evidence="5" id="KW-1185">Reference proteome</keyword>
<dbReference type="Gene3D" id="3.30.70.330">
    <property type="match status" value="1"/>
</dbReference>
<dbReference type="GO" id="GO:0003723">
    <property type="term" value="F:RNA binding"/>
    <property type="evidence" value="ECO:0007669"/>
    <property type="project" value="UniProtKB-UniRule"/>
</dbReference>
<evidence type="ECO:0000313" key="4">
    <source>
        <dbReference type="EMBL" id="KAH9326075.1"/>
    </source>
</evidence>
<dbReference type="Pfam" id="PF00076">
    <property type="entry name" value="RRM_1"/>
    <property type="match status" value="1"/>
</dbReference>
<gene>
    <name evidence="4" type="ORF">KI387_006253</name>
</gene>
<comment type="caution">
    <text evidence="4">The sequence shown here is derived from an EMBL/GenBank/DDBJ whole genome shotgun (WGS) entry which is preliminary data.</text>
</comment>
<reference evidence="4 5" key="1">
    <citation type="journal article" date="2021" name="Nat. Plants">
        <title>The Taxus genome provides insights into paclitaxel biosynthesis.</title>
        <authorList>
            <person name="Xiong X."/>
            <person name="Gou J."/>
            <person name="Liao Q."/>
            <person name="Li Y."/>
            <person name="Zhou Q."/>
            <person name="Bi G."/>
            <person name="Li C."/>
            <person name="Du R."/>
            <person name="Wang X."/>
            <person name="Sun T."/>
            <person name="Guo L."/>
            <person name="Liang H."/>
            <person name="Lu P."/>
            <person name="Wu Y."/>
            <person name="Zhang Z."/>
            <person name="Ro D.K."/>
            <person name="Shang Y."/>
            <person name="Huang S."/>
            <person name="Yan J."/>
        </authorList>
    </citation>
    <scope>NUCLEOTIDE SEQUENCE [LARGE SCALE GENOMIC DNA]</scope>
    <source>
        <strain evidence="4">Ta-2019</strain>
    </source>
</reference>
<proteinExistence type="predicted"/>
<evidence type="ECO:0000313" key="5">
    <source>
        <dbReference type="Proteomes" id="UP000824469"/>
    </source>
</evidence>
<dbReference type="InterPro" id="IPR012677">
    <property type="entry name" value="Nucleotide-bd_a/b_plait_sf"/>
</dbReference>
<accession>A0AA38LKR3</accession>
<evidence type="ECO:0000256" key="1">
    <source>
        <dbReference type="ARBA" id="ARBA00022884"/>
    </source>
</evidence>
<dbReference type="Proteomes" id="UP000824469">
    <property type="component" value="Unassembled WGS sequence"/>
</dbReference>
<dbReference type="AlphaFoldDB" id="A0AA38LKR3"/>
<dbReference type="PROSITE" id="PS50102">
    <property type="entry name" value="RRM"/>
    <property type="match status" value="1"/>
</dbReference>
<organism evidence="4 5">
    <name type="scientific">Taxus chinensis</name>
    <name type="common">Chinese yew</name>
    <name type="synonym">Taxus wallichiana var. chinensis</name>
    <dbReference type="NCBI Taxonomy" id="29808"/>
    <lineage>
        <taxon>Eukaryota</taxon>
        <taxon>Viridiplantae</taxon>
        <taxon>Streptophyta</taxon>
        <taxon>Embryophyta</taxon>
        <taxon>Tracheophyta</taxon>
        <taxon>Spermatophyta</taxon>
        <taxon>Pinopsida</taxon>
        <taxon>Pinidae</taxon>
        <taxon>Conifers II</taxon>
        <taxon>Cupressales</taxon>
        <taxon>Taxaceae</taxon>
        <taxon>Taxus</taxon>
    </lineage>
</organism>
<dbReference type="InterPro" id="IPR000504">
    <property type="entry name" value="RRM_dom"/>
</dbReference>
<feature type="non-terminal residue" evidence="4">
    <location>
        <position position="58"/>
    </location>
</feature>
<feature type="non-terminal residue" evidence="4">
    <location>
        <position position="1"/>
    </location>
</feature>
<dbReference type="SUPFAM" id="SSF54928">
    <property type="entry name" value="RNA-binding domain, RBD"/>
    <property type="match status" value="1"/>
</dbReference>
<dbReference type="InterPro" id="IPR035979">
    <property type="entry name" value="RBD_domain_sf"/>
</dbReference>
<protein>
    <recommendedName>
        <fullName evidence="3">RRM domain-containing protein</fullName>
    </recommendedName>
</protein>
<dbReference type="InterPro" id="IPR052462">
    <property type="entry name" value="SLIRP/GR-RBP-like"/>
</dbReference>